<evidence type="ECO:0000313" key="2">
    <source>
        <dbReference type="Proteomes" id="UP000004295"/>
    </source>
</evidence>
<comment type="caution">
    <text evidence="1">The sequence shown here is derived from an EMBL/GenBank/DDBJ whole genome shotgun (WGS) entry which is preliminary data.</text>
</comment>
<keyword evidence="2" id="KW-1185">Reference proteome</keyword>
<proteinExistence type="predicted"/>
<gene>
    <name evidence="1" type="ORF">POREN0001_0957</name>
</gene>
<reference evidence="1 2" key="1">
    <citation type="submission" date="2009-04" db="EMBL/GenBank/DDBJ databases">
        <authorList>
            <person name="Sebastian Y."/>
            <person name="Madupu R."/>
            <person name="Durkin A.S."/>
            <person name="Torralba M."/>
            <person name="Methe B."/>
            <person name="Sutton G.G."/>
            <person name="Strausberg R.L."/>
            <person name="Nelson K.E."/>
        </authorList>
    </citation>
    <scope>NUCLEOTIDE SEQUENCE [LARGE SCALE GENOMIC DNA]</scope>
    <source>
        <strain evidence="2">ATCC 35406 / BCRC 14492 / JCM 8526 / NCTC 13058 / HG 370</strain>
    </source>
</reference>
<accession>C3JA34</accession>
<evidence type="ECO:0000313" key="1">
    <source>
        <dbReference type="EMBL" id="EEN83029.1"/>
    </source>
</evidence>
<dbReference type="Proteomes" id="UP000004295">
    <property type="component" value="Unassembled WGS sequence"/>
</dbReference>
<name>C3JA34_POREA</name>
<dbReference type="AlphaFoldDB" id="C3JA34"/>
<dbReference type="EMBL" id="ACNN01000016">
    <property type="protein sequence ID" value="EEN83029.1"/>
    <property type="molecule type" value="Genomic_DNA"/>
</dbReference>
<dbReference type="STRING" id="553175.POREN0001_0957"/>
<protein>
    <submittedName>
        <fullName evidence="1">Uncharacterized protein</fullName>
    </submittedName>
</protein>
<organism evidence="1 2">
    <name type="scientific">Porphyromonas endodontalis (strain ATCC 35406 / DSM 24491 / JCM 8526 / CCUG 16442 / BCRC 14492 / NCTC 13058 / HG 370)</name>
    <name type="common">Bacteroides endodontalis</name>
    <dbReference type="NCBI Taxonomy" id="553175"/>
    <lineage>
        <taxon>Bacteria</taxon>
        <taxon>Pseudomonadati</taxon>
        <taxon>Bacteroidota</taxon>
        <taxon>Bacteroidia</taxon>
        <taxon>Bacteroidales</taxon>
        <taxon>Porphyromonadaceae</taxon>
        <taxon>Porphyromonas</taxon>
    </lineage>
</organism>
<sequence length="42" mass="4607">MVIRLFVSRPSLGEVVFFPSPDIGVEVSIIVAQSLSLLYDVN</sequence>